<name>A0A9D3S7C1_ANGAN</name>
<evidence type="ECO:0000313" key="2">
    <source>
        <dbReference type="EMBL" id="KAG5857715.1"/>
    </source>
</evidence>
<sequence length="172" mass="19983">MSLTADSLQESPNRSTTSKVAYFKRKYAEEEDVQRDIHGYFQRHLILPEDRSCILKLSMEKLRFLEDPETYLRRSVLINNLLRKIHHEEEEMEEGQGACGRVPGQSLLYSDRKRLKLVVADCCSQAFGYEEIQHYHVVPYSSTSYLYRLGGYPSAMPEHSTKVLVYKLDDNG</sequence>
<evidence type="ECO:0000313" key="3">
    <source>
        <dbReference type="Proteomes" id="UP001044222"/>
    </source>
</evidence>
<dbReference type="Proteomes" id="UP001044222">
    <property type="component" value="Unassembled WGS sequence"/>
</dbReference>
<dbReference type="EMBL" id="JAFIRN010000001">
    <property type="protein sequence ID" value="KAG5857715.1"/>
    <property type="molecule type" value="Genomic_DNA"/>
</dbReference>
<dbReference type="PANTHER" id="PTHR47888">
    <property type="entry name" value="UPF0730 PROTEIN ENCODED BY LINC00643-RELATED"/>
    <property type="match status" value="1"/>
</dbReference>
<protein>
    <recommendedName>
        <fullName evidence="1">SERTA domain-containing protein</fullName>
    </recommendedName>
</protein>
<reference evidence="2" key="1">
    <citation type="submission" date="2021-01" db="EMBL/GenBank/DDBJ databases">
        <title>A chromosome-scale assembly of European eel, Anguilla anguilla.</title>
        <authorList>
            <person name="Henkel C."/>
            <person name="Jong-Raadsen S.A."/>
            <person name="Dufour S."/>
            <person name="Weltzien F.-A."/>
            <person name="Palstra A.P."/>
            <person name="Pelster B."/>
            <person name="Spaink H.P."/>
            <person name="Van Den Thillart G.E."/>
            <person name="Jansen H."/>
            <person name="Zahm M."/>
            <person name="Klopp C."/>
            <person name="Cedric C."/>
            <person name="Louis A."/>
            <person name="Berthelot C."/>
            <person name="Parey E."/>
            <person name="Roest Crollius H."/>
            <person name="Montfort J."/>
            <person name="Robinson-Rechavi M."/>
            <person name="Bucao C."/>
            <person name="Bouchez O."/>
            <person name="Gislard M."/>
            <person name="Lluch J."/>
            <person name="Milhes M."/>
            <person name="Lampietro C."/>
            <person name="Lopez Roques C."/>
            <person name="Donnadieu C."/>
            <person name="Braasch I."/>
            <person name="Desvignes T."/>
            <person name="Postlethwait J."/>
            <person name="Bobe J."/>
            <person name="Guiguen Y."/>
            <person name="Dirks R."/>
        </authorList>
    </citation>
    <scope>NUCLEOTIDE SEQUENCE</scope>
    <source>
        <strain evidence="2">Tag_6206</strain>
        <tissue evidence="2">Liver</tissue>
    </source>
</reference>
<proteinExistence type="predicted"/>
<organism evidence="2 3">
    <name type="scientific">Anguilla anguilla</name>
    <name type="common">European freshwater eel</name>
    <name type="synonym">Muraena anguilla</name>
    <dbReference type="NCBI Taxonomy" id="7936"/>
    <lineage>
        <taxon>Eukaryota</taxon>
        <taxon>Metazoa</taxon>
        <taxon>Chordata</taxon>
        <taxon>Craniata</taxon>
        <taxon>Vertebrata</taxon>
        <taxon>Euteleostomi</taxon>
        <taxon>Actinopterygii</taxon>
        <taxon>Neopterygii</taxon>
        <taxon>Teleostei</taxon>
        <taxon>Anguilliformes</taxon>
        <taxon>Anguillidae</taxon>
        <taxon>Anguilla</taxon>
    </lineage>
</organism>
<dbReference type="AlphaFoldDB" id="A0A9D3S7C1"/>
<feature type="domain" description="SERTA" evidence="1">
    <location>
        <begin position="47"/>
        <end position="93"/>
    </location>
</feature>
<dbReference type="PROSITE" id="PS51053">
    <property type="entry name" value="SERTA"/>
    <property type="match status" value="1"/>
</dbReference>
<accession>A0A9D3S7C1</accession>
<dbReference type="PANTHER" id="PTHR47888:SF1">
    <property type="entry name" value="SERTA DOMAIN-CONTAINING PROTEIN"/>
    <property type="match status" value="1"/>
</dbReference>
<comment type="caution">
    <text evidence="2">The sequence shown here is derived from an EMBL/GenBank/DDBJ whole genome shotgun (WGS) entry which is preliminary data.</text>
</comment>
<evidence type="ECO:0000259" key="1">
    <source>
        <dbReference type="PROSITE" id="PS51053"/>
    </source>
</evidence>
<dbReference type="Pfam" id="PF06031">
    <property type="entry name" value="SERTA"/>
    <property type="match status" value="1"/>
</dbReference>
<dbReference type="Pfam" id="PF15827">
    <property type="entry name" value="UPF0730"/>
    <property type="match status" value="1"/>
</dbReference>
<keyword evidence="3" id="KW-1185">Reference proteome</keyword>
<gene>
    <name evidence="2" type="ORF">ANANG_G00022320</name>
</gene>
<dbReference type="InterPro" id="IPR009263">
    <property type="entry name" value="SERTA_dom"/>
</dbReference>